<comment type="caution">
    <text evidence="1">The sequence shown here is derived from an EMBL/GenBank/DDBJ whole genome shotgun (WGS) entry which is preliminary data.</text>
</comment>
<keyword evidence="2" id="KW-1185">Reference proteome</keyword>
<protein>
    <submittedName>
        <fullName evidence="1">Uncharacterized protein</fullName>
    </submittedName>
</protein>
<evidence type="ECO:0000313" key="1">
    <source>
        <dbReference type="EMBL" id="MED6265596.1"/>
    </source>
</evidence>
<sequence>MKCVQTFGLYCMSALNIHLCPLFLQKQLKLSKYCIEIIREHQFSSYVKDTQLDFSIDFDRAIQTQNKISPKYFSVTLMGGLELEGEPLPQSQVFAASDRFYCCFISVLQMFHLPINSDQLPCPCPCLPVGKSSHSMSLPPTHLILRTIL</sequence>
<dbReference type="Proteomes" id="UP001352852">
    <property type="component" value="Unassembled WGS sequence"/>
</dbReference>
<organism evidence="1 2">
    <name type="scientific">Characodon lateralis</name>
    <dbReference type="NCBI Taxonomy" id="208331"/>
    <lineage>
        <taxon>Eukaryota</taxon>
        <taxon>Metazoa</taxon>
        <taxon>Chordata</taxon>
        <taxon>Craniata</taxon>
        <taxon>Vertebrata</taxon>
        <taxon>Euteleostomi</taxon>
        <taxon>Actinopterygii</taxon>
        <taxon>Neopterygii</taxon>
        <taxon>Teleostei</taxon>
        <taxon>Neoteleostei</taxon>
        <taxon>Acanthomorphata</taxon>
        <taxon>Ovalentaria</taxon>
        <taxon>Atherinomorphae</taxon>
        <taxon>Cyprinodontiformes</taxon>
        <taxon>Goodeidae</taxon>
        <taxon>Characodon</taxon>
    </lineage>
</organism>
<accession>A0ABU7CRL6</accession>
<name>A0ABU7CRL6_9TELE</name>
<evidence type="ECO:0000313" key="2">
    <source>
        <dbReference type="Proteomes" id="UP001352852"/>
    </source>
</evidence>
<reference evidence="1 2" key="1">
    <citation type="submission" date="2021-06" db="EMBL/GenBank/DDBJ databases">
        <authorList>
            <person name="Palmer J.M."/>
        </authorList>
    </citation>
    <scope>NUCLEOTIDE SEQUENCE [LARGE SCALE GENOMIC DNA]</scope>
    <source>
        <strain evidence="1 2">CL_MEX2019</strain>
        <tissue evidence="1">Muscle</tissue>
    </source>
</reference>
<proteinExistence type="predicted"/>
<gene>
    <name evidence="1" type="ORF">CHARACLAT_027043</name>
</gene>
<dbReference type="EMBL" id="JAHUTJ010003346">
    <property type="protein sequence ID" value="MED6265596.1"/>
    <property type="molecule type" value="Genomic_DNA"/>
</dbReference>